<proteinExistence type="inferred from homology"/>
<organism evidence="3 4">
    <name type="scientific">Moraxella macacae 0408225</name>
    <dbReference type="NCBI Taxonomy" id="1230338"/>
    <lineage>
        <taxon>Bacteria</taxon>
        <taxon>Pseudomonadati</taxon>
        <taxon>Pseudomonadota</taxon>
        <taxon>Gammaproteobacteria</taxon>
        <taxon>Moraxellales</taxon>
        <taxon>Moraxellaceae</taxon>
        <taxon>Moraxella</taxon>
    </lineage>
</organism>
<evidence type="ECO:0000313" key="4">
    <source>
        <dbReference type="Proteomes" id="UP000023795"/>
    </source>
</evidence>
<dbReference type="OrthoDB" id="9794876at2"/>
<accession>L2F8B4</accession>
<dbReference type="InterPro" id="IPR011856">
    <property type="entry name" value="tRNA_endonuc-like_dom_sf"/>
</dbReference>
<protein>
    <recommendedName>
        <fullName evidence="2">UPF0102 protein MOMA_02875</fullName>
    </recommendedName>
</protein>
<gene>
    <name evidence="3" type="ORF">MOMA_02875</name>
</gene>
<dbReference type="PATRIC" id="fig|1230338.3.peg.628"/>
<dbReference type="NCBIfam" id="NF009150">
    <property type="entry name" value="PRK12497.1-3"/>
    <property type="match status" value="1"/>
</dbReference>
<dbReference type="AlphaFoldDB" id="L2F8B4"/>
<dbReference type="InterPro" id="IPR003509">
    <property type="entry name" value="UPF0102_YraN-like"/>
</dbReference>
<dbReference type="eggNOG" id="COG0792">
    <property type="taxonomic scope" value="Bacteria"/>
</dbReference>
<dbReference type="GO" id="GO:0003676">
    <property type="term" value="F:nucleic acid binding"/>
    <property type="evidence" value="ECO:0007669"/>
    <property type="project" value="InterPro"/>
</dbReference>
<dbReference type="PANTHER" id="PTHR34039">
    <property type="entry name" value="UPF0102 PROTEIN YRAN"/>
    <property type="match status" value="1"/>
</dbReference>
<evidence type="ECO:0000256" key="1">
    <source>
        <dbReference type="ARBA" id="ARBA00006738"/>
    </source>
</evidence>
<comment type="caution">
    <text evidence="3">The sequence shown here is derived from an EMBL/GenBank/DDBJ whole genome shotgun (WGS) entry which is preliminary data.</text>
</comment>
<dbReference type="Gene3D" id="3.40.1350.10">
    <property type="match status" value="1"/>
</dbReference>
<sequence>MKLTAKKQRQGEQFEQLANWYLQAQGLTFVGKNWQFAPFGELDLVMLDKQTTPITLVIVEVRQRKHSTFGNAHDSITPNKQRKIICATQALLQQYPDFNNCDVRFDVVSFDVALSQVDWQQPPIPVWLKSAFIIN</sequence>
<dbReference type="Proteomes" id="UP000023795">
    <property type="component" value="Unassembled WGS sequence"/>
</dbReference>
<dbReference type="Pfam" id="PF02021">
    <property type="entry name" value="UPF0102"/>
    <property type="match status" value="1"/>
</dbReference>
<comment type="similarity">
    <text evidence="1 2">Belongs to the UPF0102 family.</text>
</comment>
<dbReference type="PANTHER" id="PTHR34039:SF1">
    <property type="entry name" value="UPF0102 PROTEIN YRAN"/>
    <property type="match status" value="1"/>
</dbReference>
<dbReference type="RefSeq" id="WP_009767134.1">
    <property type="nucleotide sequence ID" value="NZ_ANIN01000001.1"/>
</dbReference>
<keyword evidence="4" id="KW-1185">Reference proteome</keyword>
<dbReference type="SUPFAM" id="SSF52980">
    <property type="entry name" value="Restriction endonuclease-like"/>
    <property type="match status" value="1"/>
</dbReference>
<reference evidence="3 4" key="1">
    <citation type="journal article" date="2013" name="Genome Announc.">
        <title>Genome Sequence of Moraxella macacae 0408225, a Novel Bacterial Species Isolated from a Cynomolgus Macaque with Epistaxis.</title>
        <authorList>
            <person name="Ladner J.T."/>
            <person name="Whitehouse C.A."/>
            <person name="Koroleva G.I."/>
            <person name="Palacios G.F."/>
        </authorList>
    </citation>
    <scope>NUCLEOTIDE SEQUENCE [LARGE SCALE GENOMIC DNA]</scope>
    <source>
        <strain evidence="3 4">0408225</strain>
    </source>
</reference>
<dbReference type="HAMAP" id="MF_00048">
    <property type="entry name" value="UPF0102"/>
    <property type="match status" value="1"/>
</dbReference>
<dbReference type="InterPro" id="IPR011335">
    <property type="entry name" value="Restrct_endonuc-II-like"/>
</dbReference>
<dbReference type="STRING" id="1230338.MOMA_02875"/>
<evidence type="ECO:0000256" key="2">
    <source>
        <dbReference type="HAMAP-Rule" id="MF_00048"/>
    </source>
</evidence>
<dbReference type="NCBIfam" id="TIGR00252">
    <property type="entry name" value="YraN family protein"/>
    <property type="match status" value="1"/>
</dbReference>
<evidence type="ECO:0000313" key="3">
    <source>
        <dbReference type="EMBL" id="ELA09314.1"/>
    </source>
</evidence>
<name>L2F8B4_9GAMM</name>
<dbReference type="EMBL" id="ANIN01000001">
    <property type="protein sequence ID" value="ELA09314.1"/>
    <property type="molecule type" value="Genomic_DNA"/>
</dbReference>